<accession>A0A174P6C0</accession>
<dbReference type="AlphaFoldDB" id="A0A174P6C0"/>
<name>A0A174P6C0_9CLOT</name>
<organism evidence="1 2">
    <name type="scientific">Clostridium baratii</name>
    <dbReference type="NCBI Taxonomy" id="1561"/>
    <lineage>
        <taxon>Bacteria</taxon>
        <taxon>Bacillati</taxon>
        <taxon>Bacillota</taxon>
        <taxon>Clostridia</taxon>
        <taxon>Eubacteriales</taxon>
        <taxon>Clostridiaceae</taxon>
        <taxon>Clostridium</taxon>
    </lineage>
</organism>
<protein>
    <submittedName>
        <fullName evidence="1">Uncharacterized protein</fullName>
    </submittedName>
</protein>
<sequence length="36" mass="4372">MLKIKGKNKVIKNIFKLIRFIFNKLNIIWGEYYGDI</sequence>
<dbReference type="EMBL" id="CZBO01000001">
    <property type="protein sequence ID" value="CUP56452.1"/>
    <property type="molecule type" value="Genomic_DNA"/>
</dbReference>
<proteinExistence type="predicted"/>
<reference evidence="1 2" key="1">
    <citation type="submission" date="2015-09" db="EMBL/GenBank/DDBJ databases">
        <authorList>
            <consortium name="Pathogen Informatics"/>
        </authorList>
    </citation>
    <scope>NUCLEOTIDE SEQUENCE [LARGE SCALE GENOMIC DNA]</scope>
    <source>
        <strain evidence="1 2">2789STDY5834956</strain>
    </source>
</reference>
<gene>
    <name evidence="1" type="ORF">ERS852568_00004</name>
</gene>
<dbReference type="Proteomes" id="UP000095563">
    <property type="component" value="Unassembled WGS sequence"/>
</dbReference>
<evidence type="ECO:0000313" key="1">
    <source>
        <dbReference type="EMBL" id="CUP56452.1"/>
    </source>
</evidence>
<evidence type="ECO:0000313" key="2">
    <source>
        <dbReference type="Proteomes" id="UP000095563"/>
    </source>
</evidence>